<dbReference type="InterPro" id="IPR000952">
    <property type="entry name" value="AB_hydrolase_4_CS"/>
</dbReference>
<dbReference type="GO" id="GO:0047372">
    <property type="term" value="F:monoacylglycerol lipase activity"/>
    <property type="evidence" value="ECO:0007669"/>
    <property type="project" value="TreeGrafter"/>
</dbReference>
<evidence type="ECO:0000256" key="1">
    <source>
        <dbReference type="ARBA" id="ARBA00004606"/>
    </source>
</evidence>
<evidence type="ECO:0000256" key="6">
    <source>
        <dbReference type="ARBA" id="ARBA00022968"/>
    </source>
</evidence>
<reference evidence="11" key="1">
    <citation type="journal article" date="2013" name="Genetics">
        <title>The draft genome and transcriptome of Panagrellus redivivus are shaped by the harsh demands of a free-living lifestyle.</title>
        <authorList>
            <person name="Srinivasan J."/>
            <person name="Dillman A.R."/>
            <person name="Macchietto M.G."/>
            <person name="Heikkinen L."/>
            <person name="Lakso M."/>
            <person name="Fracchia K.M."/>
            <person name="Antoshechkin I."/>
            <person name="Mortazavi A."/>
            <person name="Wong G."/>
            <person name="Sternberg P.W."/>
        </authorList>
    </citation>
    <scope>NUCLEOTIDE SEQUENCE [LARGE SCALE GENOMIC DNA]</scope>
    <source>
        <strain evidence="11">MT8872</strain>
    </source>
</reference>
<dbReference type="GO" id="GO:0051793">
    <property type="term" value="P:medium-chain fatty acid catabolic process"/>
    <property type="evidence" value="ECO:0007669"/>
    <property type="project" value="TreeGrafter"/>
</dbReference>
<dbReference type="WBParaSite" id="Pan_g14062.t2">
    <property type="protein sequence ID" value="Pan_g14062.t2"/>
    <property type="gene ID" value="Pan_g14062"/>
</dbReference>
<evidence type="ECO:0000256" key="3">
    <source>
        <dbReference type="ARBA" id="ARBA00022487"/>
    </source>
</evidence>
<keyword evidence="11" id="KW-1185">Reference proteome</keyword>
<dbReference type="InterPro" id="IPR029058">
    <property type="entry name" value="AB_hydrolase_fold"/>
</dbReference>
<comment type="subcellular location">
    <subcellularLocation>
        <location evidence="1">Membrane</location>
        <topology evidence="1">Single-pass type II membrane protein</topology>
    </subcellularLocation>
</comment>
<keyword evidence="4" id="KW-0812">Transmembrane</keyword>
<dbReference type="PROSITE" id="PS01133">
    <property type="entry name" value="UPF0017"/>
    <property type="match status" value="1"/>
</dbReference>
<feature type="active site" description="Charge relay system" evidence="9">
    <location>
        <position position="362"/>
    </location>
</feature>
<evidence type="ECO:0000256" key="4">
    <source>
        <dbReference type="ARBA" id="ARBA00022692"/>
    </source>
</evidence>
<feature type="active site" description="Charge relay system" evidence="9">
    <location>
        <position position="393"/>
    </location>
</feature>
<keyword evidence="6" id="KW-0735">Signal-anchor</keyword>
<dbReference type="GO" id="GO:0036126">
    <property type="term" value="C:sperm flagellum"/>
    <property type="evidence" value="ECO:0007669"/>
    <property type="project" value="TreeGrafter"/>
</dbReference>
<dbReference type="GO" id="GO:0008126">
    <property type="term" value="F:acetylesterase activity"/>
    <property type="evidence" value="ECO:0007669"/>
    <property type="project" value="TreeGrafter"/>
</dbReference>
<proteinExistence type="inferred from homology"/>
<dbReference type="InterPro" id="IPR050960">
    <property type="entry name" value="AB_hydrolase_4_sf"/>
</dbReference>
<comment type="similarity">
    <text evidence="2">Belongs to the AB hydrolase superfamily. AB hydrolase 4 family.</text>
</comment>
<dbReference type="PANTHER" id="PTHR10794">
    <property type="entry name" value="ABHYDROLASE DOMAIN-CONTAINING PROTEIN"/>
    <property type="match status" value="1"/>
</dbReference>
<feature type="active site" description="Charge relay system" evidence="9">
    <location>
        <position position="224"/>
    </location>
</feature>
<sequence length="426" mass="48391">MSSTNRTFADAKMLDLTQLPAAIAPDYWPEPFWPVCFLLLLSFIRFLHIFSYPETPKVTVAAKAKEDNVKEVLAKCPILSEKYDPPLLWGRNGHLQTATYGVLGHSTLKRTYDRRHAIKIEDGSTVLFDVFEPIEKHSSEGDFTLALCPGVANTSESNYIRTLVHYAQDHGYRCAVLNHLGALKDVTLTGNHIFNYGRFAELEAMMDRLMEVYPTTRFISIGFSMGANLTTRYLAHMDPAKKDRILMGLSVCQGYCATTQFSCAPLYHQWENGRRIYNYIIAENVKRLLRRNYDRAVAPHVEAGIVDENRLWGATSILVMDEVYSRRIWGFKDIDEYYKAVSCLQLIPNITTPMIFVNTADDPIVPSELFEPVAEICRDHPRHGFVLLKHGGHLGFLEGRSIKPNSVTWLDRFIVQMAEGATQVFA</sequence>
<evidence type="ECO:0000313" key="12">
    <source>
        <dbReference type="WBParaSite" id="Pan_g14062.t2"/>
    </source>
</evidence>
<organism evidence="11 12">
    <name type="scientific">Panagrellus redivivus</name>
    <name type="common">Microworm</name>
    <dbReference type="NCBI Taxonomy" id="6233"/>
    <lineage>
        <taxon>Eukaryota</taxon>
        <taxon>Metazoa</taxon>
        <taxon>Ecdysozoa</taxon>
        <taxon>Nematoda</taxon>
        <taxon>Chromadorea</taxon>
        <taxon>Rhabditida</taxon>
        <taxon>Tylenchina</taxon>
        <taxon>Panagrolaimomorpha</taxon>
        <taxon>Panagrolaimoidea</taxon>
        <taxon>Panagrolaimidae</taxon>
        <taxon>Panagrellus</taxon>
    </lineage>
</organism>
<dbReference type="Proteomes" id="UP000492821">
    <property type="component" value="Unassembled WGS sequence"/>
</dbReference>
<dbReference type="Pfam" id="PF00561">
    <property type="entry name" value="Abhydrolase_1"/>
    <property type="match status" value="1"/>
</dbReference>
<evidence type="ECO:0000313" key="11">
    <source>
        <dbReference type="Proteomes" id="UP000492821"/>
    </source>
</evidence>
<evidence type="ECO:0000256" key="9">
    <source>
        <dbReference type="PIRSR" id="PIRSR005211-1"/>
    </source>
</evidence>
<keyword evidence="7" id="KW-1133">Transmembrane helix</keyword>
<dbReference type="GO" id="GO:0043401">
    <property type="term" value="P:steroid hormone receptor signaling pathway"/>
    <property type="evidence" value="ECO:0007669"/>
    <property type="project" value="TreeGrafter"/>
</dbReference>
<dbReference type="InterPro" id="IPR012020">
    <property type="entry name" value="ABHD4"/>
</dbReference>
<dbReference type="GO" id="GO:0048240">
    <property type="term" value="P:sperm capacitation"/>
    <property type="evidence" value="ECO:0007669"/>
    <property type="project" value="TreeGrafter"/>
</dbReference>
<name>A0A7E4UXQ5_PANRE</name>
<evidence type="ECO:0000256" key="5">
    <source>
        <dbReference type="ARBA" id="ARBA00022801"/>
    </source>
</evidence>
<keyword evidence="8" id="KW-0472">Membrane</keyword>
<dbReference type="PIRSF" id="PIRSF005211">
    <property type="entry name" value="Ab_hydro_YheT"/>
    <property type="match status" value="1"/>
</dbReference>
<reference evidence="12" key="2">
    <citation type="submission" date="2020-10" db="UniProtKB">
        <authorList>
            <consortium name="WormBaseParasite"/>
        </authorList>
    </citation>
    <scope>IDENTIFICATION</scope>
</reference>
<dbReference type="PANTHER" id="PTHR10794:SF45">
    <property type="entry name" value="MONOACYLGLYCEROL LIPASE ABHD2"/>
    <property type="match status" value="1"/>
</dbReference>
<protein>
    <submittedName>
        <fullName evidence="12">AB hydrolase-1 domain-containing protein</fullName>
    </submittedName>
</protein>
<dbReference type="GO" id="GO:0097524">
    <property type="term" value="C:sperm plasma membrane"/>
    <property type="evidence" value="ECO:0007669"/>
    <property type="project" value="TreeGrafter"/>
</dbReference>
<evidence type="ECO:0000259" key="10">
    <source>
        <dbReference type="Pfam" id="PF00561"/>
    </source>
</evidence>
<dbReference type="InterPro" id="IPR000073">
    <property type="entry name" value="AB_hydrolase_1"/>
</dbReference>
<accession>A0A7E4UXQ5</accession>
<dbReference type="GO" id="GO:0046464">
    <property type="term" value="P:acylglycerol catabolic process"/>
    <property type="evidence" value="ECO:0007669"/>
    <property type="project" value="TreeGrafter"/>
</dbReference>
<evidence type="ECO:0000256" key="2">
    <source>
        <dbReference type="ARBA" id="ARBA00010884"/>
    </source>
</evidence>
<keyword evidence="5" id="KW-0378">Hydrolase</keyword>
<dbReference type="GO" id="GO:0051792">
    <property type="term" value="P:medium-chain fatty acid biosynthetic process"/>
    <property type="evidence" value="ECO:0007669"/>
    <property type="project" value="TreeGrafter"/>
</dbReference>
<evidence type="ECO:0000256" key="7">
    <source>
        <dbReference type="ARBA" id="ARBA00022989"/>
    </source>
</evidence>
<evidence type="ECO:0000256" key="8">
    <source>
        <dbReference type="ARBA" id="ARBA00023136"/>
    </source>
</evidence>
<dbReference type="AlphaFoldDB" id="A0A7E4UXQ5"/>
<keyword evidence="3" id="KW-0719">Serine esterase</keyword>
<dbReference type="Gene3D" id="3.40.50.1820">
    <property type="entry name" value="alpha/beta hydrolase"/>
    <property type="match status" value="1"/>
</dbReference>
<feature type="domain" description="AB hydrolase-1" evidence="10">
    <location>
        <begin position="147"/>
        <end position="253"/>
    </location>
</feature>
<dbReference type="SUPFAM" id="SSF53474">
    <property type="entry name" value="alpha/beta-Hydrolases"/>
    <property type="match status" value="1"/>
</dbReference>